<gene>
    <name evidence="2" type="ORF">ASPSYDRAFT_40832</name>
</gene>
<name>A0A1L9TRZ0_9EURO</name>
<protein>
    <submittedName>
        <fullName evidence="2">Uncharacterized protein</fullName>
    </submittedName>
</protein>
<sequence>MGTGDLGQENKGNHSMIAQATAISCFCAILVSPRLLLGEISTLRSWGIPSPRPVLCRMPIRKQHASYRVLRDPASLSFH</sequence>
<dbReference type="EMBL" id="KV878583">
    <property type="protein sequence ID" value="OJJ62210.1"/>
    <property type="molecule type" value="Genomic_DNA"/>
</dbReference>
<dbReference type="AlphaFoldDB" id="A0A1L9TRZ0"/>
<evidence type="ECO:0000313" key="2">
    <source>
        <dbReference type="EMBL" id="OJJ62210.1"/>
    </source>
</evidence>
<keyword evidence="1" id="KW-0472">Membrane</keyword>
<feature type="transmembrane region" description="Helical" evidence="1">
    <location>
        <begin position="16"/>
        <end position="37"/>
    </location>
</feature>
<dbReference type="RefSeq" id="XP_040706016.1">
    <property type="nucleotide sequence ID" value="XM_040846162.1"/>
</dbReference>
<reference evidence="3" key="1">
    <citation type="journal article" date="2017" name="Genome Biol.">
        <title>Comparative genomics reveals high biological diversity and specific adaptations in the industrially and medically important fungal genus Aspergillus.</title>
        <authorList>
            <person name="de Vries R.P."/>
            <person name="Riley R."/>
            <person name="Wiebenga A."/>
            <person name="Aguilar-Osorio G."/>
            <person name="Amillis S."/>
            <person name="Uchima C.A."/>
            <person name="Anderluh G."/>
            <person name="Asadollahi M."/>
            <person name="Askin M."/>
            <person name="Barry K."/>
            <person name="Battaglia E."/>
            <person name="Bayram O."/>
            <person name="Benocci T."/>
            <person name="Braus-Stromeyer S.A."/>
            <person name="Caldana C."/>
            <person name="Canovas D."/>
            <person name="Cerqueira G.C."/>
            <person name="Chen F."/>
            <person name="Chen W."/>
            <person name="Choi C."/>
            <person name="Clum A."/>
            <person name="Dos Santos R.A."/>
            <person name="Damasio A.R."/>
            <person name="Diallinas G."/>
            <person name="Emri T."/>
            <person name="Fekete E."/>
            <person name="Flipphi M."/>
            <person name="Freyberg S."/>
            <person name="Gallo A."/>
            <person name="Gournas C."/>
            <person name="Habgood R."/>
            <person name="Hainaut M."/>
            <person name="Harispe M.L."/>
            <person name="Henrissat B."/>
            <person name="Hilden K.S."/>
            <person name="Hope R."/>
            <person name="Hossain A."/>
            <person name="Karabika E."/>
            <person name="Karaffa L."/>
            <person name="Karanyi Z."/>
            <person name="Krasevec N."/>
            <person name="Kuo A."/>
            <person name="Kusch H."/>
            <person name="LaButti K."/>
            <person name="Lagendijk E.L."/>
            <person name="Lapidus A."/>
            <person name="Levasseur A."/>
            <person name="Lindquist E."/>
            <person name="Lipzen A."/>
            <person name="Logrieco A.F."/>
            <person name="MacCabe A."/>
            <person name="Maekelae M.R."/>
            <person name="Malavazi I."/>
            <person name="Melin P."/>
            <person name="Meyer V."/>
            <person name="Mielnichuk N."/>
            <person name="Miskei M."/>
            <person name="Molnar A.P."/>
            <person name="Mule G."/>
            <person name="Ngan C.Y."/>
            <person name="Orejas M."/>
            <person name="Orosz E."/>
            <person name="Ouedraogo J.P."/>
            <person name="Overkamp K.M."/>
            <person name="Park H.-S."/>
            <person name="Perrone G."/>
            <person name="Piumi F."/>
            <person name="Punt P.J."/>
            <person name="Ram A.F."/>
            <person name="Ramon A."/>
            <person name="Rauscher S."/>
            <person name="Record E."/>
            <person name="Riano-Pachon D.M."/>
            <person name="Robert V."/>
            <person name="Roehrig J."/>
            <person name="Ruller R."/>
            <person name="Salamov A."/>
            <person name="Salih N.S."/>
            <person name="Samson R.A."/>
            <person name="Sandor E."/>
            <person name="Sanguinetti M."/>
            <person name="Schuetze T."/>
            <person name="Sepcic K."/>
            <person name="Shelest E."/>
            <person name="Sherlock G."/>
            <person name="Sophianopoulou V."/>
            <person name="Squina F.M."/>
            <person name="Sun H."/>
            <person name="Susca A."/>
            <person name="Todd R.B."/>
            <person name="Tsang A."/>
            <person name="Unkles S.E."/>
            <person name="van de Wiele N."/>
            <person name="van Rossen-Uffink D."/>
            <person name="Oliveira J.V."/>
            <person name="Vesth T.C."/>
            <person name="Visser J."/>
            <person name="Yu J.-H."/>
            <person name="Zhou M."/>
            <person name="Andersen M.R."/>
            <person name="Archer D.B."/>
            <person name="Baker S.E."/>
            <person name="Benoit I."/>
            <person name="Brakhage A.A."/>
            <person name="Braus G.H."/>
            <person name="Fischer R."/>
            <person name="Frisvad J.C."/>
            <person name="Goldman G.H."/>
            <person name="Houbraken J."/>
            <person name="Oakley B."/>
            <person name="Pocsi I."/>
            <person name="Scazzocchio C."/>
            <person name="Seiboth B."/>
            <person name="vanKuyk P.A."/>
            <person name="Wortman J."/>
            <person name="Dyer P.S."/>
            <person name="Grigoriev I.V."/>
        </authorList>
    </citation>
    <scope>NUCLEOTIDE SEQUENCE [LARGE SCALE GENOMIC DNA]</scope>
    <source>
        <strain evidence="3">CBS 593.65</strain>
    </source>
</reference>
<dbReference type="Proteomes" id="UP000184356">
    <property type="component" value="Unassembled WGS sequence"/>
</dbReference>
<accession>A0A1L9TRZ0</accession>
<organism evidence="2 3">
    <name type="scientific">Aspergillus sydowii CBS 593.65</name>
    <dbReference type="NCBI Taxonomy" id="1036612"/>
    <lineage>
        <taxon>Eukaryota</taxon>
        <taxon>Fungi</taxon>
        <taxon>Dikarya</taxon>
        <taxon>Ascomycota</taxon>
        <taxon>Pezizomycotina</taxon>
        <taxon>Eurotiomycetes</taxon>
        <taxon>Eurotiomycetidae</taxon>
        <taxon>Eurotiales</taxon>
        <taxon>Aspergillaceae</taxon>
        <taxon>Aspergillus</taxon>
        <taxon>Aspergillus subgen. Nidulantes</taxon>
    </lineage>
</organism>
<dbReference type="VEuPathDB" id="FungiDB:ASPSYDRAFT_40832"/>
<proteinExistence type="predicted"/>
<keyword evidence="3" id="KW-1185">Reference proteome</keyword>
<dbReference type="GeneID" id="63762235"/>
<evidence type="ECO:0000313" key="3">
    <source>
        <dbReference type="Proteomes" id="UP000184356"/>
    </source>
</evidence>
<keyword evidence="1" id="KW-1133">Transmembrane helix</keyword>
<keyword evidence="1" id="KW-0812">Transmembrane</keyword>
<evidence type="ECO:0000256" key="1">
    <source>
        <dbReference type="SAM" id="Phobius"/>
    </source>
</evidence>